<dbReference type="AlphaFoldDB" id="A0A1B1A0M1"/>
<dbReference type="EMBL" id="CP015230">
    <property type="protein sequence ID" value="ANP40048.1"/>
    <property type="molecule type" value="Genomic_DNA"/>
</dbReference>
<evidence type="ECO:0000313" key="2">
    <source>
        <dbReference type="EMBL" id="ANP40048.1"/>
    </source>
</evidence>
<keyword evidence="1" id="KW-0472">Membrane</keyword>
<evidence type="ECO:0008006" key="4">
    <source>
        <dbReference type="Google" id="ProtNLM"/>
    </source>
</evidence>
<reference evidence="2 3" key="1">
    <citation type="journal article" date="2016" name="ISME J.">
        <title>Global occurrence and heterogeneity of the Roseobacter-clade species Ruegeria mobilis.</title>
        <authorList>
            <person name="Sonnenschein E."/>
            <person name="Gram L."/>
        </authorList>
    </citation>
    <scope>NUCLEOTIDE SEQUENCE [LARGE SCALE GENOMIC DNA]</scope>
    <source>
        <strain evidence="2 3">F1926</strain>
    </source>
</reference>
<dbReference type="Proteomes" id="UP000013243">
    <property type="component" value="Chromosome"/>
</dbReference>
<accession>A0A1B1A0M1</accession>
<dbReference type="InterPro" id="IPR029045">
    <property type="entry name" value="ClpP/crotonase-like_dom_sf"/>
</dbReference>
<keyword evidence="1" id="KW-1133">Transmembrane helix</keyword>
<feature type="transmembrane region" description="Helical" evidence="1">
    <location>
        <begin position="15"/>
        <end position="33"/>
    </location>
</feature>
<evidence type="ECO:0000313" key="3">
    <source>
        <dbReference type="Proteomes" id="UP000013243"/>
    </source>
</evidence>
<dbReference type="KEGG" id="rmb:K529_004645"/>
<organism evidence="2 3">
    <name type="scientific">Tritonibacter mobilis F1926</name>
    <dbReference type="NCBI Taxonomy" id="1265309"/>
    <lineage>
        <taxon>Bacteria</taxon>
        <taxon>Pseudomonadati</taxon>
        <taxon>Pseudomonadota</taxon>
        <taxon>Alphaproteobacteria</taxon>
        <taxon>Rhodobacterales</taxon>
        <taxon>Paracoccaceae</taxon>
        <taxon>Tritonibacter</taxon>
    </lineage>
</organism>
<keyword evidence="1" id="KW-0812">Transmembrane</keyword>
<evidence type="ECO:0000256" key="1">
    <source>
        <dbReference type="SAM" id="Phobius"/>
    </source>
</evidence>
<feature type="transmembrane region" description="Helical" evidence="1">
    <location>
        <begin position="39"/>
        <end position="59"/>
    </location>
</feature>
<dbReference type="RefSeq" id="WP_005670506.1">
    <property type="nucleotide sequence ID" value="NZ_CP015230.1"/>
</dbReference>
<dbReference type="STRING" id="1265309.K529_004645"/>
<name>A0A1B1A0M1_9RHOB</name>
<protein>
    <recommendedName>
        <fullName evidence="4">Clp protease</fullName>
    </recommendedName>
</protein>
<feature type="transmembrane region" description="Helical" evidence="1">
    <location>
        <begin position="80"/>
        <end position="98"/>
    </location>
</feature>
<gene>
    <name evidence="2" type="ORF">K529_004645</name>
</gene>
<sequence length="283" mass="31467">MLLLRPPKGSFAHSVWVRLIVPRALLLAAFWSMNQSLQLPVWLAYLLVAGDAIFLLWQIARYHSAAEAHIRDTGAMAPIWGGYLLCLLAILSSATLWWNTVLIAHRPPPEEQHSEQMRRAREALYTLTRSPDGRSITFDGEITFGLKARLSQMLDLSPGIDEIRLNSPGGHIYEARGAAQVIAAAGLDTLVQGECSSACTLLFMAGHQRRLAPEARLGFHGYGLSEDVNLPGYDIDRAQEKDRASFIAQGMQPEFAARVFDMPPNRMWYPKEPILRAAGVLRP</sequence>
<dbReference type="Gene3D" id="3.90.226.10">
    <property type="entry name" value="2-enoyl-CoA Hydratase, Chain A, domain 1"/>
    <property type="match status" value="1"/>
</dbReference>
<dbReference type="OrthoDB" id="5936191at2"/>
<dbReference type="GeneID" id="28249095"/>
<proteinExistence type="predicted"/>
<dbReference type="SUPFAM" id="SSF52096">
    <property type="entry name" value="ClpP/crotonase"/>
    <property type="match status" value="1"/>
</dbReference>